<dbReference type="GO" id="GO:0003723">
    <property type="term" value="F:RNA binding"/>
    <property type="evidence" value="ECO:0007669"/>
    <property type="project" value="InterPro"/>
</dbReference>
<sequence>MHKLTIASNFLKSPPTTLITRSFQSSPRVYTKLIETYARDQSLFQGKVLHAHLILNGWARLTHFTYKLMALYVETKQLSDARKLFDRIPESNSRRWIELIGVYSRCGLYKEALNGFVKMIELGFRPNEFVIPSVLKACGHVVDIRTGKTLHGVVLKHSVETDTFVISALIDMYCKCREIEKARWIFDGMEEKDLVAMNAMVSGYARTGLAGKGLVLVEKVQMLGLKPDIVTWNILIAGFAKNADEVMATKLFELMSVNDVKADVVSWTSIISGMVQNFRHETAFNTFKRMLRNGLIPTSATLSSLLPACATMSNVRLGKQIHGYAVMNRAEEDLYVRSALVDMYAKCGFISEARMLFCKMTERNTVTWNSMIFAFANHGYCDEAIELFNQMEKAEESKLDHLTFTAVLTACGHAGLVELGESLFLMMREKYKIAPRLEHYACVVDLLGKAGKLSEAYNMIKMMPLEPDLFVWGALLGACRSHGDIGLAEIAARQLAELEPKNAGNKMLMSQLYAGAGSWENVARFKNMFKTKKLKSFPGCSWVETC</sequence>
<comment type="caution">
    <text evidence="3">The sequence shown here is derived from an EMBL/GenBank/DDBJ whole genome shotgun (WGS) entry which is preliminary data.</text>
</comment>
<dbReference type="PANTHER" id="PTHR47926:SF487">
    <property type="entry name" value="REPEAT (TPR)-LIKE SUPERFAMILY PROTEIN, PUTATIVE-RELATED"/>
    <property type="match status" value="1"/>
</dbReference>
<evidence type="ECO:0000256" key="1">
    <source>
        <dbReference type="ARBA" id="ARBA00022737"/>
    </source>
</evidence>
<dbReference type="AlphaFoldDB" id="A0AAV8TTZ5"/>
<keyword evidence="1" id="KW-0677">Repeat</keyword>
<dbReference type="FunFam" id="1.25.40.10:FF:001383">
    <property type="entry name" value="Pentatricopeptide repeat-containing protein mitochondrial"/>
    <property type="match status" value="1"/>
</dbReference>
<dbReference type="GO" id="GO:0009451">
    <property type="term" value="P:RNA modification"/>
    <property type="evidence" value="ECO:0007669"/>
    <property type="project" value="InterPro"/>
</dbReference>
<name>A0AAV8TTZ5_9ROSI</name>
<dbReference type="Proteomes" id="UP001159364">
    <property type="component" value="Linkage Group LG03"/>
</dbReference>
<dbReference type="PROSITE" id="PS51375">
    <property type="entry name" value="PPR"/>
    <property type="match status" value="5"/>
</dbReference>
<evidence type="ECO:0000256" key="2">
    <source>
        <dbReference type="PROSITE-ProRule" id="PRU00708"/>
    </source>
</evidence>
<feature type="repeat" description="PPR" evidence="2">
    <location>
        <begin position="162"/>
        <end position="196"/>
    </location>
</feature>
<organism evidence="3 4">
    <name type="scientific">Erythroxylum novogranatense</name>
    <dbReference type="NCBI Taxonomy" id="1862640"/>
    <lineage>
        <taxon>Eukaryota</taxon>
        <taxon>Viridiplantae</taxon>
        <taxon>Streptophyta</taxon>
        <taxon>Embryophyta</taxon>
        <taxon>Tracheophyta</taxon>
        <taxon>Spermatophyta</taxon>
        <taxon>Magnoliopsida</taxon>
        <taxon>eudicotyledons</taxon>
        <taxon>Gunneridae</taxon>
        <taxon>Pentapetalae</taxon>
        <taxon>rosids</taxon>
        <taxon>fabids</taxon>
        <taxon>Malpighiales</taxon>
        <taxon>Erythroxylaceae</taxon>
        <taxon>Erythroxylum</taxon>
    </lineage>
</organism>
<protein>
    <recommendedName>
        <fullName evidence="5">Pentatricopeptide repeat-containing protein</fullName>
    </recommendedName>
</protein>
<dbReference type="Pfam" id="PF20431">
    <property type="entry name" value="E_motif"/>
    <property type="match status" value="1"/>
</dbReference>
<dbReference type="Pfam" id="PF13041">
    <property type="entry name" value="PPR_2"/>
    <property type="match status" value="3"/>
</dbReference>
<dbReference type="Pfam" id="PF01535">
    <property type="entry name" value="PPR"/>
    <property type="match status" value="2"/>
</dbReference>
<evidence type="ECO:0008006" key="5">
    <source>
        <dbReference type="Google" id="ProtNLM"/>
    </source>
</evidence>
<keyword evidence="4" id="KW-1185">Reference proteome</keyword>
<dbReference type="InterPro" id="IPR046848">
    <property type="entry name" value="E_motif"/>
</dbReference>
<feature type="repeat" description="PPR" evidence="2">
    <location>
        <begin position="228"/>
        <end position="262"/>
    </location>
</feature>
<gene>
    <name evidence="3" type="ORF">K2173_001838</name>
</gene>
<dbReference type="InterPro" id="IPR046960">
    <property type="entry name" value="PPR_At4g14850-like_plant"/>
</dbReference>
<feature type="repeat" description="PPR" evidence="2">
    <location>
        <begin position="263"/>
        <end position="297"/>
    </location>
</feature>
<evidence type="ECO:0000313" key="3">
    <source>
        <dbReference type="EMBL" id="KAJ8769248.1"/>
    </source>
</evidence>
<dbReference type="EMBL" id="JAIWQS010000003">
    <property type="protein sequence ID" value="KAJ8769248.1"/>
    <property type="molecule type" value="Genomic_DNA"/>
</dbReference>
<dbReference type="InterPro" id="IPR002885">
    <property type="entry name" value="PPR_rpt"/>
</dbReference>
<proteinExistence type="predicted"/>
<dbReference type="NCBIfam" id="TIGR00756">
    <property type="entry name" value="PPR"/>
    <property type="match status" value="5"/>
</dbReference>
<evidence type="ECO:0000313" key="4">
    <source>
        <dbReference type="Proteomes" id="UP001159364"/>
    </source>
</evidence>
<reference evidence="3 4" key="1">
    <citation type="submission" date="2021-09" db="EMBL/GenBank/DDBJ databases">
        <title>Genomic insights and catalytic innovation underlie evolution of tropane alkaloids biosynthesis.</title>
        <authorList>
            <person name="Wang Y.-J."/>
            <person name="Tian T."/>
            <person name="Huang J.-P."/>
            <person name="Huang S.-X."/>
        </authorList>
    </citation>
    <scope>NUCLEOTIDE SEQUENCE [LARGE SCALE GENOMIC DNA]</scope>
    <source>
        <strain evidence="3">KIB-2018</strain>
        <tissue evidence="3">Leaf</tissue>
    </source>
</reference>
<dbReference type="Gene3D" id="1.25.40.10">
    <property type="entry name" value="Tetratricopeptide repeat domain"/>
    <property type="match status" value="5"/>
</dbReference>
<dbReference type="FunFam" id="1.25.40.10:FF:000090">
    <property type="entry name" value="Pentatricopeptide repeat-containing protein, chloroplastic"/>
    <property type="match status" value="1"/>
</dbReference>
<dbReference type="InterPro" id="IPR011990">
    <property type="entry name" value="TPR-like_helical_dom_sf"/>
</dbReference>
<feature type="repeat" description="PPR" evidence="2">
    <location>
        <begin position="364"/>
        <end position="398"/>
    </location>
</feature>
<accession>A0AAV8TTZ5</accession>
<dbReference type="PANTHER" id="PTHR47926">
    <property type="entry name" value="PENTATRICOPEPTIDE REPEAT-CONTAINING PROTEIN"/>
    <property type="match status" value="1"/>
</dbReference>
<feature type="repeat" description="PPR" evidence="2">
    <location>
        <begin position="92"/>
        <end position="126"/>
    </location>
</feature>